<feature type="transmembrane region" description="Helical" evidence="7">
    <location>
        <begin position="187"/>
        <end position="207"/>
    </location>
</feature>
<feature type="transmembrane region" description="Helical" evidence="7">
    <location>
        <begin position="460"/>
        <end position="479"/>
    </location>
</feature>
<comment type="subcellular location">
    <subcellularLocation>
        <location evidence="1">Cell membrane</location>
        <topology evidence="1">Multi-pass membrane protein</topology>
    </subcellularLocation>
</comment>
<organism evidence="8 9">
    <name type="scientific">Nocardioides cavernae</name>
    <dbReference type="NCBI Taxonomy" id="1921566"/>
    <lineage>
        <taxon>Bacteria</taxon>
        <taxon>Bacillati</taxon>
        <taxon>Actinomycetota</taxon>
        <taxon>Actinomycetes</taxon>
        <taxon>Propionibacteriales</taxon>
        <taxon>Nocardioidaceae</taxon>
        <taxon>Nocardioides</taxon>
    </lineage>
</organism>
<feature type="transmembrane region" description="Helical" evidence="7">
    <location>
        <begin position="99"/>
        <end position="124"/>
    </location>
</feature>
<feature type="transmembrane region" description="Helical" evidence="7">
    <location>
        <begin position="27"/>
        <end position="51"/>
    </location>
</feature>
<feature type="transmembrane region" description="Helical" evidence="7">
    <location>
        <begin position="130"/>
        <end position="148"/>
    </location>
</feature>
<dbReference type="EMBL" id="JACCBW010000001">
    <property type="protein sequence ID" value="NYE35528.1"/>
    <property type="molecule type" value="Genomic_DNA"/>
</dbReference>
<keyword evidence="6 7" id="KW-0472">Membrane</keyword>
<dbReference type="Pfam" id="PF13440">
    <property type="entry name" value="Polysacc_synt_3"/>
    <property type="match status" value="1"/>
</dbReference>
<evidence type="ECO:0000256" key="5">
    <source>
        <dbReference type="ARBA" id="ARBA00022989"/>
    </source>
</evidence>
<keyword evidence="9" id="KW-1185">Reference proteome</keyword>
<dbReference type="Proteomes" id="UP000549911">
    <property type="component" value="Unassembled WGS sequence"/>
</dbReference>
<feature type="transmembrane region" description="Helical" evidence="7">
    <location>
        <begin position="160"/>
        <end position="181"/>
    </location>
</feature>
<gene>
    <name evidence="8" type="ORF">F4692_000632</name>
</gene>
<feature type="transmembrane region" description="Helical" evidence="7">
    <location>
        <begin position="427"/>
        <end position="448"/>
    </location>
</feature>
<sequence>MGETAAAGTDVPAAGQEDLRRDIGRGVMWAAASNIVMRVGGILVTAVVARILSPEEFGVFAVALAVFVVVTSLAELGMASAVARSAMEPEEIAGTVTSISILVSLGLAAAMALFAGPLAVALGMPAAEDPIRVMSLCLALTGAFAVPGAQLVRDFRQDRILVGTIAGFVPANAVLVALALAGQGATAFAWSRVVGQIVTGLAFVYFVERRYRPEWRRELVGPLLRFGLPLALANLINWTLLNADYLVIGRLLTAEQVGVYMIAFNVANWTTAVLGSVLNGVVLPAFGRVADDTAKMVESLVSATRLVALVSFPVACCTAVLAPSLVRTLFGDTWSGAAPVLTVLAVYGACFAFTLLHVNVLVAIGATGPLLVVQVAWIAALVPAMVWGVEVGGLVGAAWAHVVVVLLVSVPGYYWAMRSRLGPLPSAMARVLARPALAALAAGAAAWIGDRWIDDPRLGLLTGGASAVVVYLVLARSMIEQDLPEAAALLRRLPGRRVRQGVLR</sequence>
<keyword evidence="4 7" id="KW-0812">Transmembrane</keyword>
<dbReference type="RefSeq" id="WP_179618169.1">
    <property type="nucleotide sequence ID" value="NZ_JACCBW010000001.1"/>
</dbReference>
<feature type="transmembrane region" description="Helical" evidence="7">
    <location>
        <begin position="395"/>
        <end position="415"/>
    </location>
</feature>
<comment type="caution">
    <text evidence="8">The sequence shown here is derived from an EMBL/GenBank/DDBJ whole genome shotgun (WGS) entry which is preliminary data.</text>
</comment>
<evidence type="ECO:0000256" key="3">
    <source>
        <dbReference type="ARBA" id="ARBA00022475"/>
    </source>
</evidence>
<dbReference type="GO" id="GO:0005886">
    <property type="term" value="C:plasma membrane"/>
    <property type="evidence" value="ECO:0007669"/>
    <property type="project" value="UniProtKB-SubCell"/>
</dbReference>
<comment type="similarity">
    <text evidence="2">Belongs to the polysaccharide synthase family.</text>
</comment>
<dbReference type="PANTHER" id="PTHR30250">
    <property type="entry name" value="PST FAMILY PREDICTED COLANIC ACID TRANSPORTER"/>
    <property type="match status" value="1"/>
</dbReference>
<dbReference type="InterPro" id="IPR050833">
    <property type="entry name" value="Poly_Biosynth_Transport"/>
</dbReference>
<name>A0A7Y9H081_9ACTN</name>
<evidence type="ECO:0000313" key="8">
    <source>
        <dbReference type="EMBL" id="NYE35528.1"/>
    </source>
</evidence>
<feature type="transmembrane region" description="Helical" evidence="7">
    <location>
        <begin position="306"/>
        <end position="326"/>
    </location>
</feature>
<keyword evidence="5 7" id="KW-1133">Transmembrane helix</keyword>
<reference evidence="8 9" key="1">
    <citation type="submission" date="2020-07" db="EMBL/GenBank/DDBJ databases">
        <authorList>
            <person name="Partida-Martinez L."/>
            <person name="Huntemann M."/>
            <person name="Clum A."/>
            <person name="Wang J."/>
            <person name="Palaniappan K."/>
            <person name="Ritter S."/>
            <person name="Chen I.-M."/>
            <person name="Stamatis D."/>
            <person name="Reddy T."/>
            <person name="O'Malley R."/>
            <person name="Daum C."/>
            <person name="Shapiro N."/>
            <person name="Ivanova N."/>
            <person name="Kyrpides N."/>
            <person name="Woyke T."/>
        </authorList>
    </citation>
    <scope>NUCLEOTIDE SEQUENCE [LARGE SCALE GENOMIC DNA]</scope>
    <source>
        <strain evidence="8 9">AT2.17</strain>
    </source>
</reference>
<accession>A0A7Y9H081</accession>
<dbReference type="PANTHER" id="PTHR30250:SF10">
    <property type="entry name" value="LIPOPOLYSACCHARIDE BIOSYNTHESIS PROTEIN WZXC"/>
    <property type="match status" value="1"/>
</dbReference>
<evidence type="ECO:0000256" key="2">
    <source>
        <dbReference type="ARBA" id="ARBA00007430"/>
    </source>
</evidence>
<evidence type="ECO:0000256" key="7">
    <source>
        <dbReference type="SAM" id="Phobius"/>
    </source>
</evidence>
<evidence type="ECO:0000256" key="6">
    <source>
        <dbReference type="ARBA" id="ARBA00023136"/>
    </source>
</evidence>
<feature type="transmembrane region" description="Helical" evidence="7">
    <location>
        <begin position="370"/>
        <end position="389"/>
    </location>
</feature>
<keyword evidence="3" id="KW-1003">Cell membrane</keyword>
<feature type="transmembrane region" description="Helical" evidence="7">
    <location>
        <begin position="338"/>
        <end position="358"/>
    </location>
</feature>
<dbReference type="CDD" id="cd13127">
    <property type="entry name" value="MATE_tuaB_like"/>
    <property type="match status" value="1"/>
</dbReference>
<feature type="transmembrane region" description="Helical" evidence="7">
    <location>
        <begin position="219"/>
        <end position="240"/>
    </location>
</feature>
<evidence type="ECO:0000313" key="9">
    <source>
        <dbReference type="Proteomes" id="UP000549911"/>
    </source>
</evidence>
<evidence type="ECO:0000256" key="1">
    <source>
        <dbReference type="ARBA" id="ARBA00004651"/>
    </source>
</evidence>
<feature type="transmembrane region" description="Helical" evidence="7">
    <location>
        <begin position="260"/>
        <end position="286"/>
    </location>
</feature>
<proteinExistence type="inferred from homology"/>
<protein>
    <submittedName>
        <fullName evidence="8">PST family polysaccharide transporter</fullName>
    </submittedName>
</protein>
<evidence type="ECO:0000256" key="4">
    <source>
        <dbReference type="ARBA" id="ARBA00022692"/>
    </source>
</evidence>
<dbReference type="AlphaFoldDB" id="A0A7Y9H081"/>
<reference evidence="8 9" key="2">
    <citation type="submission" date="2020-08" db="EMBL/GenBank/DDBJ databases">
        <title>The Agave Microbiome: Exploring the role of microbial communities in plant adaptations to desert environments.</title>
        <authorList>
            <person name="Partida-Martinez L.P."/>
        </authorList>
    </citation>
    <scope>NUCLEOTIDE SEQUENCE [LARGE SCALE GENOMIC DNA]</scope>
    <source>
        <strain evidence="8 9">AT2.17</strain>
    </source>
</reference>
<feature type="transmembrane region" description="Helical" evidence="7">
    <location>
        <begin position="57"/>
        <end position="78"/>
    </location>
</feature>